<sequence length="377" mass="43686">MTSPSDRWTVSLLFPVIPETLGDEVVSDLQTLFEVLTAAEGKTFYLLYDRLKFEEASEFWDTMKYRDDVQWCELLRGTPLQYMAEVSPVLMCIADGNPAETLFYWLDEYEPEAAGFGLAGVWDGDFESLKAHWRPWADCYYPDESYVMPRWYDPAVFPVWHRILTPAQRLRFFGNHTHLYLPQRDNTDDNHKLKLAPVEPLTTADTEPALTPFDDFPLHLTQPQYDELYYPQLLDAFLDDLYARLIANNSHNPRDSWLPGEGRLSREAVVAGYEEGMALAQSLYPSADLLARRTFAVYRFYLGDGYHRHPEFVRLRNFYPLREATGEFDTQFRGRDDELAPYRSADWPVCLTAAFDDSPDNPDFPDNPENPTEPDHA</sequence>
<dbReference type="InterPro" id="IPR025391">
    <property type="entry name" value="DUF4123"/>
</dbReference>
<evidence type="ECO:0000259" key="2">
    <source>
        <dbReference type="Pfam" id="PF13503"/>
    </source>
</evidence>
<dbReference type="AlphaFoldDB" id="A0A1M7Z2W4"/>
<evidence type="ECO:0000313" key="3">
    <source>
        <dbReference type="EMBL" id="SHO59233.1"/>
    </source>
</evidence>
<organism evidence="3 4">
    <name type="scientific">Vibrio quintilis</name>
    <dbReference type="NCBI Taxonomy" id="1117707"/>
    <lineage>
        <taxon>Bacteria</taxon>
        <taxon>Pseudomonadati</taxon>
        <taxon>Pseudomonadota</taxon>
        <taxon>Gammaproteobacteria</taxon>
        <taxon>Vibrionales</taxon>
        <taxon>Vibrionaceae</taxon>
        <taxon>Vibrio</taxon>
    </lineage>
</organism>
<dbReference type="EMBL" id="FRFG01000108">
    <property type="protein sequence ID" value="SHO59233.1"/>
    <property type="molecule type" value="Genomic_DNA"/>
</dbReference>
<dbReference type="STRING" id="1117707.VQ7734_05013"/>
<feature type="domain" description="DUF4123" evidence="2">
    <location>
        <begin position="45"/>
        <end position="169"/>
    </location>
</feature>
<evidence type="ECO:0000256" key="1">
    <source>
        <dbReference type="SAM" id="MobiDB-lite"/>
    </source>
</evidence>
<reference evidence="4" key="1">
    <citation type="submission" date="2016-12" db="EMBL/GenBank/DDBJ databases">
        <authorList>
            <person name="Rodrigo-Torres L."/>
            <person name="Arahal R.D."/>
            <person name="Lucena T."/>
        </authorList>
    </citation>
    <scope>NUCLEOTIDE SEQUENCE [LARGE SCALE GENOMIC DNA]</scope>
</reference>
<evidence type="ECO:0000313" key="4">
    <source>
        <dbReference type="Proteomes" id="UP000184600"/>
    </source>
</evidence>
<gene>
    <name evidence="3" type="ORF">VQ7734_05013</name>
</gene>
<keyword evidence="4" id="KW-1185">Reference proteome</keyword>
<name>A0A1M7Z2W4_9VIBR</name>
<dbReference type="Proteomes" id="UP000184600">
    <property type="component" value="Unassembled WGS sequence"/>
</dbReference>
<feature type="region of interest" description="Disordered" evidence="1">
    <location>
        <begin position="353"/>
        <end position="377"/>
    </location>
</feature>
<protein>
    <recommendedName>
        <fullName evidence="2">DUF4123 domain-containing protein</fullName>
    </recommendedName>
</protein>
<dbReference type="Pfam" id="PF13503">
    <property type="entry name" value="DUF4123"/>
    <property type="match status" value="1"/>
</dbReference>
<accession>A0A1M7Z2W4</accession>
<proteinExistence type="predicted"/>